<gene>
    <name evidence="4" type="ORF">EDD29_1555</name>
</gene>
<keyword evidence="5" id="KW-1185">Reference proteome</keyword>
<proteinExistence type="predicted"/>
<dbReference type="Pfam" id="PF16859">
    <property type="entry name" value="TetR_C_11"/>
    <property type="match status" value="1"/>
</dbReference>
<keyword evidence="1" id="KW-0805">Transcription regulation</keyword>
<comment type="caution">
    <text evidence="4">The sequence shown here is derived from an EMBL/GenBank/DDBJ whole genome shotgun (WGS) entry which is preliminary data.</text>
</comment>
<evidence type="ECO:0000256" key="2">
    <source>
        <dbReference type="ARBA" id="ARBA00023163"/>
    </source>
</evidence>
<accession>A0A3N1CRV9</accession>
<dbReference type="InterPro" id="IPR036271">
    <property type="entry name" value="Tet_transcr_reg_TetR-rel_C_sf"/>
</dbReference>
<dbReference type="InterPro" id="IPR011075">
    <property type="entry name" value="TetR_C"/>
</dbReference>
<dbReference type="EMBL" id="RJKE01000001">
    <property type="protein sequence ID" value="ROO84043.1"/>
    <property type="molecule type" value="Genomic_DNA"/>
</dbReference>
<evidence type="ECO:0000256" key="1">
    <source>
        <dbReference type="ARBA" id="ARBA00023015"/>
    </source>
</evidence>
<evidence type="ECO:0000313" key="5">
    <source>
        <dbReference type="Proteomes" id="UP000272400"/>
    </source>
</evidence>
<evidence type="ECO:0000313" key="4">
    <source>
        <dbReference type="EMBL" id="ROO84043.1"/>
    </source>
</evidence>
<keyword evidence="2" id="KW-0804">Transcription</keyword>
<dbReference type="AlphaFoldDB" id="A0A3N1CRV9"/>
<organism evidence="4 5">
    <name type="scientific">Actinocorallia herbida</name>
    <dbReference type="NCBI Taxonomy" id="58109"/>
    <lineage>
        <taxon>Bacteria</taxon>
        <taxon>Bacillati</taxon>
        <taxon>Actinomycetota</taxon>
        <taxon>Actinomycetes</taxon>
        <taxon>Streptosporangiales</taxon>
        <taxon>Thermomonosporaceae</taxon>
        <taxon>Actinocorallia</taxon>
    </lineage>
</organism>
<dbReference type="OrthoDB" id="4543698at2"/>
<dbReference type="SUPFAM" id="SSF48498">
    <property type="entry name" value="Tetracyclin repressor-like, C-terminal domain"/>
    <property type="match status" value="1"/>
</dbReference>
<sequence length="194" mass="21178">MILTNQETPAGSAARGPIYAAVIEAFRTDPALTHEAVADRAGVSLPALRLRWPAIADLLMEALVAGCFPTPPDPGELGLREELVAFISDLLREQALHHDLMTALAARLPVDPELNRAYRRRIILPRNEVAKRIVGRAVLRGEVDPDADLDLAFSAVPAYLGYRMALLDPVSDPGAAERLADRLVLPLLRRCRPL</sequence>
<dbReference type="RefSeq" id="WP_123663649.1">
    <property type="nucleotide sequence ID" value="NZ_RJKE01000001.1"/>
</dbReference>
<evidence type="ECO:0000259" key="3">
    <source>
        <dbReference type="Pfam" id="PF16859"/>
    </source>
</evidence>
<protein>
    <submittedName>
        <fullName evidence="4">TetR family transcriptional regulator</fullName>
    </submittedName>
</protein>
<dbReference type="Proteomes" id="UP000272400">
    <property type="component" value="Unassembled WGS sequence"/>
</dbReference>
<reference evidence="4 5" key="1">
    <citation type="submission" date="2018-11" db="EMBL/GenBank/DDBJ databases">
        <title>Sequencing the genomes of 1000 actinobacteria strains.</title>
        <authorList>
            <person name="Klenk H.-P."/>
        </authorList>
    </citation>
    <scope>NUCLEOTIDE SEQUENCE [LARGE SCALE GENOMIC DNA]</scope>
    <source>
        <strain evidence="4 5">DSM 44254</strain>
    </source>
</reference>
<name>A0A3N1CRV9_9ACTN</name>
<feature type="domain" description="Tetracyclin repressor-like C-terminal" evidence="3">
    <location>
        <begin position="78"/>
        <end position="182"/>
    </location>
</feature>
<dbReference type="Gene3D" id="1.10.357.10">
    <property type="entry name" value="Tetracycline Repressor, domain 2"/>
    <property type="match status" value="1"/>
</dbReference>